<dbReference type="EMBL" id="OMKW01000004">
    <property type="protein sequence ID" value="SPF30586.1"/>
    <property type="molecule type" value="Genomic_DNA"/>
</dbReference>
<proteinExistence type="predicted"/>
<keyword evidence="1" id="KW-0472">Membrane</keyword>
<keyword evidence="2" id="KW-0732">Signal</keyword>
<dbReference type="Pfam" id="PF09608">
    <property type="entry name" value="Alph_Pro_TM"/>
    <property type="match status" value="1"/>
</dbReference>
<evidence type="ECO:0000313" key="3">
    <source>
        <dbReference type="EMBL" id="SPF30586.1"/>
    </source>
</evidence>
<keyword evidence="4" id="KW-1185">Reference proteome</keyword>
<evidence type="ECO:0000256" key="2">
    <source>
        <dbReference type="SAM" id="SignalP"/>
    </source>
</evidence>
<protein>
    <recommendedName>
        <fullName evidence="5">Transmembrane protein</fullName>
    </recommendedName>
</protein>
<organism evidence="3 4">
    <name type="scientific">Pontivivens insulae</name>
    <dbReference type="NCBI Taxonomy" id="1639689"/>
    <lineage>
        <taxon>Bacteria</taxon>
        <taxon>Pseudomonadati</taxon>
        <taxon>Pseudomonadota</taxon>
        <taxon>Alphaproteobacteria</taxon>
        <taxon>Rhodobacterales</taxon>
        <taxon>Paracoccaceae</taxon>
        <taxon>Pontivivens</taxon>
    </lineage>
</organism>
<gene>
    <name evidence="3" type="ORF">POI8812_02925</name>
</gene>
<evidence type="ECO:0000256" key="1">
    <source>
        <dbReference type="SAM" id="Phobius"/>
    </source>
</evidence>
<dbReference type="AlphaFoldDB" id="A0A2R8AEG5"/>
<feature type="chain" id="PRO_5015362470" description="Transmembrane protein" evidence="2">
    <location>
        <begin position="20"/>
        <end position="254"/>
    </location>
</feature>
<feature type="transmembrane region" description="Helical" evidence="1">
    <location>
        <begin position="228"/>
        <end position="252"/>
    </location>
</feature>
<dbReference type="RefSeq" id="WP_245895435.1">
    <property type="nucleotide sequence ID" value="NZ_OMKW01000004.1"/>
</dbReference>
<sequence>MRGVLAALFWLCSLLPVLAEQVIADLNQNQVAITATFDGSEIFVFGAVRRDAPVPAGAGPLQVLVSIVGPEGPIDVRRKEQVAGIWINADTVEIDSAPYFYAMATTAPLREVISHTEQMRQRIGLEHLVKLIDAPADVADTPAFREALMRVRSREGLYEELVGAVTLRDETLFDVSVRLPANLVEGDYRARVVLTRDLEVVDSVEQTIAVRRSGFEDWVYTLAMDKPLIYGLLSLAIALFLGWAAASVFRYVRS</sequence>
<keyword evidence="1" id="KW-0812">Transmembrane</keyword>
<evidence type="ECO:0000313" key="4">
    <source>
        <dbReference type="Proteomes" id="UP000244932"/>
    </source>
</evidence>
<dbReference type="Proteomes" id="UP000244932">
    <property type="component" value="Unassembled WGS sequence"/>
</dbReference>
<feature type="signal peptide" evidence="2">
    <location>
        <begin position="1"/>
        <end position="19"/>
    </location>
</feature>
<keyword evidence="1" id="KW-1133">Transmembrane helix</keyword>
<evidence type="ECO:0008006" key="5">
    <source>
        <dbReference type="Google" id="ProtNLM"/>
    </source>
</evidence>
<name>A0A2R8AEG5_9RHOB</name>
<reference evidence="3 4" key="1">
    <citation type="submission" date="2018-03" db="EMBL/GenBank/DDBJ databases">
        <authorList>
            <person name="Keele B.F."/>
        </authorList>
    </citation>
    <scope>NUCLEOTIDE SEQUENCE [LARGE SCALE GENOMIC DNA]</scope>
    <source>
        <strain evidence="3 4">CeCT 8812</strain>
    </source>
</reference>
<dbReference type="InterPro" id="IPR019088">
    <property type="entry name" value="CHP02186-rel_TM"/>
</dbReference>
<accession>A0A2R8AEG5</accession>